<comment type="function">
    <text evidence="1 7">Assembles around the rod to form the L-ring and probably protects the motor/basal body from shearing forces during rotation.</text>
</comment>
<comment type="subunit">
    <text evidence="7">The basal body constitutes a major portion of the flagellar organelle and consists of four rings (L,P,S, and M) mounted on a central rod.</text>
</comment>
<dbReference type="AlphaFoldDB" id="A0A2S2CQP2"/>
<feature type="chain" id="PRO_5015490812" description="Flagellar L-ring protein" evidence="8">
    <location>
        <begin position="32"/>
        <end position="258"/>
    </location>
</feature>
<name>A0A2S2CQP2_9PROT</name>
<dbReference type="HAMAP" id="MF_00415">
    <property type="entry name" value="FlgH"/>
    <property type="match status" value="1"/>
</dbReference>
<evidence type="ECO:0000256" key="4">
    <source>
        <dbReference type="ARBA" id="ARBA00023136"/>
    </source>
</evidence>
<evidence type="ECO:0000256" key="6">
    <source>
        <dbReference type="ARBA" id="ARBA00023237"/>
    </source>
</evidence>
<evidence type="ECO:0000256" key="5">
    <source>
        <dbReference type="ARBA" id="ARBA00023143"/>
    </source>
</evidence>
<keyword evidence="6 7" id="KW-0998">Cell outer membrane</keyword>
<evidence type="ECO:0000256" key="8">
    <source>
        <dbReference type="SAM" id="SignalP"/>
    </source>
</evidence>
<keyword evidence="5 7" id="KW-0975">Bacterial flagellum</keyword>
<dbReference type="PRINTS" id="PR01008">
    <property type="entry name" value="FLGLRINGFLGH"/>
</dbReference>
<evidence type="ECO:0000313" key="9">
    <source>
        <dbReference type="EMBL" id="AWK86802.1"/>
    </source>
</evidence>
<dbReference type="PANTHER" id="PTHR34933">
    <property type="entry name" value="FLAGELLAR L-RING PROTEIN"/>
    <property type="match status" value="1"/>
</dbReference>
<keyword evidence="9" id="KW-0282">Flagellum</keyword>
<dbReference type="NCBIfam" id="NF001305">
    <property type="entry name" value="PRK00249.1-5"/>
    <property type="match status" value="1"/>
</dbReference>
<dbReference type="KEGG" id="azz:DEW08_11650"/>
<evidence type="ECO:0000256" key="3">
    <source>
        <dbReference type="ARBA" id="ARBA00022729"/>
    </source>
</evidence>
<evidence type="ECO:0000256" key="7">
    <source>
        <dbReference type="HAMAP-Rule" id="MF_00415"/>
    </source>
</evidence>
<dbReference type="OrthoDB" id="9789227at2"/>
<dbReference type="Proteomes" id="UP000245629">
    <property type="component" value="Chromosome 2"/>
</dbReference>
<evidence type="ECO:0000256" key="2">
    <source>
        <dbReference type="ARBA" id="ARBA00006929"/>
    </source>
</evidence>
<keyword evidence="9" id="KW-0969">Cilium</keyword>
<keyword evidence="3 8" id="KW-0732">Signal</keyword>
<keyword evidence="10" id="KW-1185">Reference proteome</keyword>
<keyword evidence="4 7" id="KW-0472">Membrane</keyword>
<feature type="signal peptide" evidence="8">
    <location>
        <begin position="1"/>
        <end position="31"/>
    </location>
</feature>
<organism evidence="9 10">
    <name type="scientific">Azospirillum thermophilum</name>
    <dbReference type="NCBI Taxonomy" id="2202148"/>
    <lineage>
        <taxon>Bacteria</taxon>
        <taxon>Pseudomonadati</taxon>
        <taxon>Pseudomonadota</taxon>
        <taxon>Alphaproteobacteria</taxon>
        <taxon>Rhodospirillales</taxon>
        <taxon>Azospirillaceae</taxon>
        <taxon>Azospirillum</taxon>
    </lineage>
</organism>
<reference evidence="10" key="1">
    <citation type="submission" date="2018-05" db="EMBL/GenBank/DDBJ databases">
        <title>Azospirillum thermophila sp. nov., a novel isolated from hot spring.</title>
        <authorList>
            <person name="Zhao Z."/>
        </authorList>
    </citation>
    <scope>NUCLEOTIDE SEQUENCE [LARGE SCALE GENOMIC DNA]</scope>
    <source>
        <strain evidence="10">CFH 70021</strain>
    </source>
</reference>
<dbReference type="RefSeq" id="WP_109327288.1">
    <property type="nucleotide sequence ID" value="NZ_CP029353.1"/>
</dbReference>
<dbReference type="PANTHER" id="PTHR34933:SF1">
    <property type="entry name" value="FLAGELLAR L-RING PROTEIN"/>
    <property type="match status" value="1"/>
</dbReference>
<dbReference type="GO" id="GO:0003774">
    <property type="term" value="F:cytoskeletal motor activity"/>
    <property type="evidence" value="ECO:0007669"/>
    <property type="project" value="InterPro"/>
</dbReference>
<protein>
    <recommendedName>
        <fullName evidence="7">Flagellar L-ring protein</fullName>
    </recommendedName>
    <alternativeName>
        <fullName evidence="7">Basal body L-ring protein</fullName>
    </alternativeName>
</protein>
<dbReference type="EMBL" id="CP029353">
    <property type="protein sequence ID" value="AWK86802.1"/>
    <property type="molecule type" value="Genomic_DNA"/>
</dbReference>
<keyword evidence="9" id="KW-0966">Cell projection</keyword>
<dbReference type="Pfam" id="PF02107">
    <property type="entry name" value="FlgH"/>
    <property type="match status" value="1"/>
</dbReference>
<proteinExistence type="inferred from homology"/>
<gene>
    <name evidence="7" type="primary">flgH</name>
    <name evidence="9" type="ORF">DEW08_11650</name>
</gene>
<dbReference type="GO" id="GO:0009427">
    <property type="term" value="C:bacterial-type flagellum basal body, distal rod, L ring"/>
    <property type="evidence" value="ECO:0007669"/>
    <property type="project" value="InterPro"/>
</dbReference>
<dbReference type="GO" id="GO:0009279">
    <property type="term" value="C:cell outer membrane"/>
    <property type="evidence" value="ECO:0007669"/>
    <property type="project" value="UniProtKB-SubCell"/>
</dbReference>
<comment type="similarity">
    <text evidence="2 7">Belongs to the FlgH family.</text>
</comment>
<evidence type="ECO:0000256" key="1">
    <source>
        <dbReference type="ARBA" id="ARBA00002591"/>
    </source>
</evidence>
<dbReference type="InterPro" id="IPR000527">
    <property type="entry name" value="Flag_Lring"/>
</dbReference>
<comment type="subcellular location">
    <subcellularLocation>
        <location evidence="7">Cell outer membrane</location>
    </subcellularLocation>
    <subcellularLocation>
        <location evidence="7">Bacterial flagellum basal body</location>
    </subcellularLocation>
</comment>
<dbReference type="GO" id="GO:0071973">
    <property type="term" value="P:bacterial-type flagellum-dependent cell motility"/>
    <property type="evidence" value="ECO:0007669"/>
    <property type="project" value="InterPro"/>
</dbReference>
<accession>A0A2S2CQP2</accession>
<sequence length="258" mass="27932">MVRTSTASLGRTAFRFALLAAVAASLPACNAAQRISEIGKAPELSQIQDPHAAPGYQPVSLPMPTPLPVERNPNSLWRTGAKAFFKDQRAAKVGDLLTVNIKIDDQAKLANESKRSRANSDKAGMPHLLGIEADTLARVLPNGASATSLVDLSSNTSNDGKGSVDRKEQIELKVAALVTQTLPNGNMVIQGRQEVRVNYEVRDLIITGVIRPEDITAQNTISYEKIAEARISYGGRGQITDVQQPRYGQQLFDIIMPF</sequence>
<evidence type="ECO:0000313" key="10">
    <source>
        <dbReference type="Proteomes" id="UP000245629"/>
    </source>
</evidence>